<dbReference type="RefSeq" id="WP_160365413.1">
    <property type="nucleotide sequence ID" value="NZ_JACEIB010000025.1"/>
</dbReference>
<name>A0A838L7Z7_9SPHN</name>
<dbReference type="AlphaFoldDB" id="A0A838L7Z7"/>
<dbReference type="Pfam" id="PF02620">
    <property type="entry name" value="YceD"/>
    <property type="match status" value="1"/>
</dbReference>
<keyword evidence="2" id="KW-1185">Reference proteome</keyword>
<reference evidence="1 2" key="1">
    <citation type="submission" date="2020-07" db="EMBL/GenBank/DDBJ databases">
        <authorList>
            <person name="Sun Q."/>
        </authorList>
    </citation>
    <scope>NUCLEOTIDE SEQUENCE [LARGE SCALE GENOMIC DNA]</scope>
    <source>
        <strain evidence="1 2">CGMCC 1.13654</strain>
    </source>
</reference>
<dbReference type="InterPro" id="IPR003772">
    <property type="entry name" value="YceD"/>
</dbReference>
<organism evidence="1 2">
    <name type="scientific">Sphingomonas chungangi</name>
    <dbReference type="NCBI Taxonomy" id="2683589"/>
    <lineage>
        <taxon>Bacteria</taxon>
        <taxon>Pseudomonadati</taxon>
        <taxon>Pseudomonadota</taxon>
        <taxon>Alphaproteobacteria</taxon>
        <taxon>Sphingomonadales</taxon>
        <taxon>Sphingomonadaceae</taxon>
        <taxon>Sphingomonas</taxon>
    </lineage>
</organism>
<proteinExistence type="predicted"/>
<dbReference type="Proteomes" id="UP000570166">
    <property type="component" value="Unassembled WGS sequence"/>
</dbReference>
<comment type="caution">
    <text evidence="1">The sequence shown here is derived from an EMBL/GenBank/DDBJ whole genome shotgun (WGS) entry which is preliminary data.</text>
</comment>
<protein>
    <submittedName>
        <fullName evidence="1">DUF177 domain-containing protein</fullName>
    </submittedName>
</protein>
<dbReference type="EMBL" id="JACEIB010000025">
    <property type="protein sequence ID" value="MBA2935431.1"/>
    <property type="molecule type" value="Genomic_DNA"/>
</dbReference>
<evidence type="ECO:0000313" key="2">
    <source>
        <dbReference type="Proteomes" id="UP000570166"/>
    </source>
</evidence>
<evidence type="ECO:0000313" key="1">
    <source>
        <dbReference type="EMBL" id="MBA2935431.1"/>
    </source>
</evidence>
<sequence>MNKAPEFSRPYRLDAIGGEPRTVHIEANEVERAALAERFGLVSIATLNADAAIRREGQRVWAEGRLKGRAVQSCVATGDPIPARVDEPFSLRFDPEGETVEDEVELDESDLDVLSYEGGSIDLGEAVAQGFSLALDPFPRVADAEDRLRAAGVKSEEEAEEARIESSPFAALKALKGE</sequence>
<accession>A0A838L7Z7</accession>
<gene>
    <name evidence="1" type="ORF">HZF05_15195</name>
</gene>